<sequence>MEDGFMLSEIQTTQNKLSRTLDSSLNNAAAIITKSYLDRLETYDIMRPSEEDIDVDIVMCGKFYKLTRLVLNKEENFLNKLTTIVNVASSIGCSITTIIRSDGYRIDYYLGILSKNARNQNEISRNRRIANAEAFKGALSGNLIGSELEEISDDKVELFQKEVLKKKGNCYSAVSGIVALRDEGDRSTEGYVQGIENLTDSLKGQKYTIVMLADPVDTTEIQVIKQGYEMLYTQLSAFAGSTVTLNEGDTSSISKAETNGISEGISRGIAMTQSKTRSSGKYFGGSAGVDVGFNMGAINLGFEVGINAGRNSGTADTAGKTNSTMRASQQSRAFTDTVSSTKTTGKSLQLNYENRSVKSLLDKIDQHLQRLDECESFGAFDCAAYVIADNRETSLMAASNYNALMRGKQSCVQASHINSWSKPEDTDILGKYLGSLVHPRFLQDKENKVVVTPASIISGDELAIQIGLPKKSVSGITVIPMAPFGRNIECGSGPTIDLGNLYHMGHNEGGNGREQKVKIDMQSLAMHTFITGSTGKGKSTAIYTMLDQLMEHKVKILVIESAKGEYKNRFGSYKDIKIFGTNYKKMPLLRINPFSFPEDIHVLEHIDRLIEIFNVCWPMYAAMPAVLKDAVEHAYIAAGWNLENSECRYHDTHGNALYPSFIDVLNQINVVMDDSAYSSDSKGDYKGALCTRLKSLTNGLYGQIFTNDELTAEELFDFNVIIDLSRTGSGETKSLIMGLLVMKLQEYRMAGAGKGNAALQHVTVLEEAHNILKRTSTEQSGESANVLGKSVEMLANSIAEMRTYGEGFIIADQAPGLMDMSVIRNTNTKIILGLPDMEDRELVGRAANLNEDQISELSRLKTFVAAVYQNNWLEPVLCNIDTNFKKNSLYCYKGESETRTDKNKFVEYLLIPVNQRNKLDRKYITDLTDEVYKLSIPSEAKRAFIRYTKTNDKEEIQKLRCQVIYHIFNSEIAFEMLRKQEGNIDTWYCAMREILDPAVTLMSENDQKKIVALLTREKAQIDGKETSRTLFERLMDYM</sequence>
<dbReference type="InterPro" id="IPR027417">
    <property type="entry name" value="P-loop_NTPase"/>
</dbReference>
<dbReference type="EMBL" id="ABYJ02000051">
    <property type="protein sequence ID" value="EEV01990.1"/>
    <property type="molecule type" value="Genomic_DNA"/>
</dbReference>
<dbReference type="Proteomes" id="UP000004828">
    <property type="component" value="Unassembled WGS sequence"/>
</dbReference>
<gene>
    <name evidence="2" type="ORF">ROSINTL182_06098</name>
</gene>
<dbReference type="InterPro" id="IPR008571">
    <property type="entry name" value="HerA-like"/>
</dbReference>
<dbReference type="PANTHER" id="PTHR42957">
    <property type="entry name" value="HELICASE MJ1565-RELATED"/>
    <property type="match status" value="1"/>
</dbReference>
<comment type="caution">
    <text evidence="2">The sequence shown here is derived from an EMBL/GenBank/DDBJ whole genome shotgun (WGS) entry which is preliminary data.</text>
</comment>
<proteinExistence type="predicted"/>
<reference evidence="2 3" key="1">
    <citation type="submission" date="2009-08" db="EMBL/GenBank/DDBJ databases">
        <authorList>
            <person name="Weinstock G."/>
            <person name="Sodergren E."/>
            <person name="Clifton S."/>
            <person name="Fulton L."/>
            <person name="Fulton B."/>
            <person name="Courtney L."/>
            <person name="Fronick C."/>
            <person name="Harrison M."/>
            <person name="Strong C."/>
            <person name="Farmer C."/>
            <person name="Delahaunty K."/>
            <person name="Markovic C."/>
            <person name="Hall O."/>
            <person name="Minx P."/>
            <person name="Tomlinson C."/>
            <person name="Mitreva M."/>
            <person name="Nelson J."/>
            <person name="Hou S."/>
            <person name="Wollam A."/>
            <person name="Pepin K.H."/>
            <person name="Johnson M."/>
            <person name="Bhonagiri V."/>
            <person name="Nash W.E."/>
            <person name="Warren W."/>
            <person name="Chinwalla A."/>
            <person name="Mardis E.R."/>
            <person name="Wilson R.K."/>
        </authorList>
    </citation>
    <scope>NUCLEOTIDE SEQUENCE [LARGE SCALE GENOMIC DNA]</scope>
    <source>
        <strain evidence="2 3">L1-82</strain>
    </source>
</reference>
<dbReference type="HOGENOM" id="CLU_010030_0_0_9"/>
<dbReference type="InterPro" id="IPR002789">
    <property type="entry name" value="HerA_central"/>
</dbReference>
<accession>C7G874</accession>
<evidence type="ECO:0000313" key="2">
    <source>
        <dbReference type="EMBL" id="EEV01990.1"/>
    </source>
</evidence>
<dbReference type="AlphaFoldDB" id="C7G874"/>
<feature type="domain" description="Helicase HerA central" evidence="1">
    <location>
        <begin position="511"/>
        <end position="734"/>
    </location>
</feature>
<name>C7G874_9FIRM</name>
<dbReference type="Gene3D" id="3.40.50.300">
    <property type="entry name" value="P-loop containing nucleotide triphosphate hydrolases"/>
    <property type="match status" value="2"/>
</dbReference>
<organism evidence="2 3">
    <name type="scientific">Roseburia intestinalis L1-82</name>
    <dbReference type="NCBI Taxonomy" id="536231"/>
    <lineage>
        <taxon>Bacteria</taxon>
        <taxon>Bacillati</taxon>
        <taxon>Bacillota</taxon>
        <taxon>Clostridia</taxon>
        <taxon>Lachnospirales</taxon>
        <taxon>Lachnospiraceae</taxon>
        <taxon>Roseburia</taxon>
    </lineage>
</organism>
<dbReference type="Pfam" id="PF01935">
    <property type="entry name" value="DUF87"/>
    <property type="match status" value="1"/>
</dbReference>
<protein>
    <recommendedName>
        <fullName evidence="1">Helicase HerA central domain-containing protein</fullName>
    </recommendedName>
</protein>
<evidence type="ECO:0000259" key="1">
    <source>
        <dbReference type="Pfam" id="PF01935"/>
    </source>
</evidence>
<evidence type="ECO:0000313" key="3">
    <source>
        <dbReference type="Proteomes" id="UP000004828"/>
    </source>
</evidence>
<dbReference type="SUPFAM" id="SSF52540">
    <property type="entry name" value="P-loop containing nucleoside triphosphate hydrolases"/>
    <property type="match status" value="1"/>
</dbReference>
<dbReference type="PANTHER" id="PTHR42957:SF1">
    <property type="entry name" value="HELICASE MJ1565-RELATED"/>
    <property type="match status" value="1"/>
</dbReference>